<dbReference type="CDD" id="cd12795">
    <property type="entry name" value="FILIA_N_like"/>
    <property type="match status" value="1"/>
</dbReference>
<evidence type="ECO:0000313" key="4">
    <source>
        <dbReference type="Proteomes" id="UP000081671"/>
    </source>
</evidence>
<dbReference type="InterPro" id="IPR036612">
    <property type="entry name" value="KH_dom_type_1_sf"/>
</dbReference>
<reference evidence="5" key="1">
    <citation type="submission" date="2025-08" db="UniProtKB">
        <authorList>
            <consortium name="RefSeq"/>
        </authorList>
    </citation>
    <scope>IDENTIFICATION</scope>
    <source>
        <tissue evidence="5">Kidney</tissue>
    </source>
</reference>
<dbReference type="Proteomes" id="UP000081671">
    <property type="component" value="Unplaced"/>
</dbReference>
<evidence type="ECO:0000259" key="3">
    <source>
        <dbReference type="Pfam" id="PF16005"/>
    </source>
</evidence>
<dbReference type="GeneID" id="106001535"/>
<comment type="similarity">
    <text evidence="1">Belongs to the KHDC1 family.</text>
</comment>
<accession>A0A1S3GT52</accession>
<dbReference type="KEGG" id="dord:106001535"/>
<dbReference type="OrthoDB" id="9835352at2759"/>
<dbReference type="InParanoid" id="A0A1S3GT52"/>
<keyword evidence="2" id="KW-0694">RNA-binding</keyword>
<dbReference type="InterPro" id="IPR031952">
    <property type="entry name" value="MOEP19_KH-like"/>
</dbReference>
<dbReference type="Pfam" id="PF16005">
    <property type="entry name" value="MOEP19"/>
    <property type="match status" value="1"/>
</dbReference>
<dbReference type="GO" id="GO:0003723">
    <property type="term" value="F:RNA binding"/>
    <property type="evidence" value="ECO:0007669"/>
    <property type="project" value="UniProtKB-KW"/>
</dbReference>
<dbReference type="PANTHER" id="PTHR31368:SF6">
    <property type="entry name" value="KH HOMOLOGY DOMAIN-CONTAINING PROTEIN 1"/>
    <property type="match status" value="1"/>
</dbReference>
<keyword evidence="4" id="KW-1185">Reference proteome</keyword>
<protein>
    <submittedName>
        <fullName evidence="5">KHDC1-like protein</fullName>
    </submittedName>
</protein>
<proteinExistence type="inferred from homology"/>
<dbReference type="Gene3D" id="3.30.1370.10">
    <property type="entry name" value="K Homology domain, type 1"/>
    <property type="match status" value="1"/>
</dbReference>
<gene>
    <name evidence="5" type="primary">LOC106001535</name>
</gene>
<dbReference type="RefSeq" id="XP_012892078.1">
    <property type="nucleotide sequence ID" value="XM_013036624.1"/>
</dbReference>
<evidence type="ECO:0000256" key="1">
    <source>
        <dbReference type="ARBA" id="ARBA00009081"/>
    </source>
</evidence>
<feature type="domain" description="KH-like RNA-binding" evidence="3">
    <location>
        <begin position="34"/>
        <end position="115"/>
    </location>
</feature>
<dbReference type="PANTHER" id="PTHR31368">
    <property type="entry name" value="DEVELOPMENT PLURPOTENCY-ASSOCIATED PROTEIN 1/5 FAMILY MEMBER"/>
    <property type="match status" value="1"/>
</dbReference>
<sequence>MSLDSRPQKGKQELCYLASHEGLCGGFRVGFREWTWPENFDAPLVFYLTEEQEKVIFGQGDAFLPCIEKHSHTLIQLELWFTATGHTQVTVVGPPKARQWLRNMAQYLGHQDARCQAKGLEMLQHVWSQPLTKEDLAFSFIASLISCSCLGNHDE</sequence>
<evidence type="ECO:0000313" key="5">
    <source>
        <dbReference type="RefSeq" id="XP_012892078.1"/>
    </source>
</evidence>
<dbReference type="GO" id="GO:0005737">
    <property type="term" value="C:cytoplasm"/>
    <property type="evidence" value="ECO:0007669"/>
    <property type="project" value="TreeGrafter"/>
</dbReference>
<dbReference type="AlphaFoldDB" id="A0A1S3GT52"/>
<organism evidence="4 5">
    <name type="scientific">Dipodomys ordii</name>
    <name type="common">Ord's kangaroo rat</name>
    <dbReference type="NCBI Taxonomy" id="10020"/>
    <lineage>
        <taxon>Eukaryota</taxon>
        <taxon>Metazoa</taxon>
        <taxon>Chordata</taxon>
        <taxon>Craniata</taxon>
        <taxon>Vertebrata</taxon>
        <taxon>Euteleostomi</taxon>
        <taxon>Mammalia</taxon>
        <taxon>Eutheria</taxon>
        <taxon>Euarchontoglires</taxon>
        <taxon>Glires</taxon>
        <taxon>Rodentia</taxon>
        <taxon>Castorimorpha</taxon>
        <taxon>Heteromyidae</taxon>
        <taxon>Dipodomyinae</taxon>
        <taxon>Dipodomys</taxon>
    </lineage>
</organism>
<dbReference type="FunCoup" id="A0A1S3GT52">
    <property type="interactions" value="58"/>
</dbReference>
<name>A0A1S3GT52_DIPOR</name>
<evidence type="ECO:0000256" key="2">
    <source>
        <dbReference type="ARBA" id="ARBA00022884"/>
    </source>
</evidence>